<dbReference type="Proteomes" id="UP001242480">
    <property type="component" value="Unassembled WGS sequence"/>
</dbReference>
<dbReference type="PANTHER" id="PTHR36156">
    <property type="entry name" value="SLR2101 PROTEIN"/>
    <property type="match status" value="1"/>
</dbReference>
<dbReference type="EMBL" id="JAUSVX010000006">
    <property type="protein sequence ID" value="MDQ0470353.1"/>
    <property type="molecule type" value="Genomic_DNA"/>
</dbReference>
<dbReference type="Gene3D" id="2.60.120.10">
    <property type="entry name" value="Jelly Rolls"/>
    <property type="match status" value="1"/>
</dbReference>
<evidence type="ECO:0000313" key="2">
    <source>
        <dbReference type="Proteomes" id="UP001242480"/>
    </source>
</evidence>
<dbReference type="SUPFAM" id="SSF51182">
    <property type="entry name" value="RmlC-like cupins"/>
    <property type="match status" value="1"/>
</dbReference>
<protein>
    <recommendedName>
        <fullName evidence="3">Cupin domain-containing protein</fullName>
    </recommendedName>
</protein>
<dbReference type="InterPro" id="IPR014710">
    <property type="entry name" value="RmlC-like_jellyroll"/>
</dbReference>
<accession>A0ABU0JA80</accession>
<proteinExistence type="predicted"/>
<dbReference type="RefSeq" id="WP_307274272.1">
    <property type="nucleotide sequence ID" value="NZ_JAUSVX010000006.1"/>
</dbReference>
<evidence type="ECO:0000313" key="1">
    <source>
        <dbReference type="EMBL" id="MDQ0470353.1"/>
    </source>
</evidence>
<sequence length="171" mass="18263">MVTTVRRFHVGLDPAGRSHLVGQESLERGAGTDIELWQDFAPTPGNGRAVPFYPPPGGTLLRLFVLPPPDPGLSEAGRAEIAEAFFAGNGIEHCRVDVTRHPLMHRTPTRDCVVLLQGRAQLLLDTGPPVELEPLDCVVQGATNHAWVNLGPGPAVFVALMAHPSETDATA</sequence>
<gene>
    <name evidence="1" type="ORF">QO011_003372</name>
</gene>
<dbReference type="InterPro" id="IPR011051">
    <property type="entry name" value="RmlC_Cupin_sf"/>
</dbReference>
<dbReference type="PANTHER" id="PTHR36156:SF2">
    <property type="entry name" value="CUPIN TYPE-2 DOMAIN-CONTAINING PROTEIN"/>
    <property type="match status" value="1"/>
</dbReference>
<evidence type="ECO:0008006" key="3">
    <source>
        <dbReference type="Google" id="ProtNLM"/>
    </source>
</evidence>
<organism evidence="1 2">
    <name type="scientific">Labrys wisconsinensis</name>
    <dbReference type="NCBI Taxonomy" id="425677"/>
    <lineage>
        <taxon>Bacteria</taxon>
        <taxon>Pseudomonadati</taxon>
        <taxon>Pseudomonadota</taxon>
        <taxon>Alphaproteobacteria</taxon>
        <taxon>Hyphomicrobiales</taxon>
        <taxon>Xanthobacteraceae</taxon>
        <taxon>Labrys</taxon>
    </lineage>
</organism>
<name>A0ABU0JA80_9HYPH</name>
<keyword evidence="2" id="KW-1185">Reference proteome</keyword>
<dbReference type="InterPro" id="IPR047142">
    <property type="entry name" value="OryJ/VirC-like"/>
</dbReference>
<reference evidence="1 2" key="1">
    <citation type="submission" date="2023-07" db="EMBL/GenBank/DDBJ databases">
        <title>Genomic Encyclopedia of Type Strains, Phase IV (KMG-IV): sequencing the most valuable type-strain genomes for metagenomic binning, comparative biology and taxonomic classification.</title>
        <authorList>
            <person name="Goeker M."/>
        </authorList>
    </citation>
    <scope>NUCLEOTIDE SEQUENCE [LARGE SCALE GENOMIC DNA]</scope>
    <source>
        <strain evidence="1 2">DSM 19619</strain>
    </source>
</reference>
<comment type="caution">
    <text evidence="1">The sequence shown here is derived from an EMBL/GenBank/DDBJ whole genome shotgun (WGS) entry which is preliminary data.</text>
</comment>